<reference evidence="1 2" key="1">
    <citation type="journal article" date="2019" name="Sci. Rep.">
        <title>Orb-weaving spider Araneus ventricosus genome elucidates the spidroin gene catalogue.</title>
        <authorList>
            <person name="Kono N."/>
            <person name="Nakamura H."/>
            <person name="Ohtoshi R."/>
            <person name="Moran D.A.P."/>
            <person name="Shinohara A."/>
            <person name="Yoshida Y."/>
            <person name="Fujiwara M."/>
            <person name="Mori M."/>
            <person name="Tomita M."/>
            <person name="Arakawa K."/>
        </authorList>
    </citation>
    <scope>NUCLEOTIDE SEQUENCE [LARGE SCALE GENOMIC DNA]</scope>
</reference>
<dbReference type="EMBL" id="BGPR01180747">
    <property type="protein sequence ID" value="GBM61827.1"/>
    <property type="molecule type" value="Genomic_DNA"/>
</dbReference>
<keyword evidence="2" id="KW-1185">Reference proteome</keyword>
<evidence type="ECO:0000313" key="2">
    <source>
        <dbReference type="Proteomes" id="UP000499080"/>
    </source>
</evidence>
<organism evidence="1 2">
    <name type="scientific">Araneus ventricosus</name>
    <name type="common">Orbweaver spider</name>
    <name type="synonym">Epeira ventricosa</name>
    <dbReference type="NCBI Taxonomy" id="182803"/>
    <lineage>
        <taxon>Eukaryota</taxon>
        <taxon>Metazoa</taxon>
        <taxon>Ecdysozoa</taxon>
        <taxon>Arthropoda</taxon>
        <taxon>Chelicerata</taxon>
        <taxon>Arachnida</taxon>
        <taxon>Araneae</taxon>
        <taxon>Araneomorphae</taxon>
        <taxon>Entelegynae</taxon>
        <taxon>Araneoidea</taxon>
        <taxon>Araneidae</taxon>
        <taxon>Araneus</taxon>
    </lineage>
</organism>
<feature type="non-terminal residue" evidence="1">
    <location>
        <position position="1"/>
    </location>
</feature>
<accession>A0A4Y2H8A9</accession>
<evidence type="ECO:0000313" key="1">
    <source>
        <dbReference type="EMBL" id="GBM61827.1"/>
    </source>
</evidence>
<proteinExistence type="predicted"/>
<name>A0A4Y2H8A9_ARAVE</name>
<comment type="caution">
    <text evidence="1">The sequence shown here is derived from an EMBL/GenBank/DDBJ whole genome shotgun (WGS) entry which is preliminary data.</text>
</comment>
<sequence>FAPSRVAVTDISCGKIIPVINTFVNKAAYAALLAGTKRDIPSKFATS</sequence>
<protein>
    <submittedName>
        <fullName evidence="1">Uncharacterized protein</fullName>
    </submittedName>
</protein>
<dbReference type="Proteomes" id="UP000499080">
    <property type="component" value="Unassembled WGS sequence"/>
</dbReference>
<gene>
    <name evidence="1" type="ORF">AVEN_102126_1</name>
</gene>
<dbReference type="AlphaFoldDB" id="A0A4Y2H8A9"/>